<evidence type="ECO:0000259" key="2">
    <source>
        <dbReference type="PROSITE" id="PS51272"/>
    </source>
</evidence>
<feature type="compositionally biased region" description="Low complexity" evidence="1">
    <location>
        <begin position="536"/>
        <end position="548"/>
    </location>
</feature>
<dbReference type="InterPro" id="IPR001119">
    <property type="entry name" value="SLH_dom"/>
</dbReference>
<evidence type="ECO:0000313" key="4">
    <source>
        <dbReference type="Proteomes" id="UP000526125"/>
    </source>
</evidence>
<dbReference type="InterPro" id="IPR013783">
    <property type="entry name" value="Ig-like_fold"/>
</dbReference>
<dbReference type="InterPro" id="IPR051465">
    <property type="entry name" value="Cell_Envelope_Struct_Comp"/>
</dbReference>
<dbReference type="SUPFAM" id="SSF50939">
    <property type="entry name" value="Sialidases"/>
    <property type="match status" value="1"/>
</dbReference>
<dbReference type="PANTHER" id="PTHR43308">
    <property type="entry name" value="OUTER MEMBRANE PROTEIN ALPHA-RELATED"/>
    <property type="match status" value="1"/>
</dbReference>
<dbReference type="RefSeq" id="WP_175393929.1">
    <property type="nucleotide sequence ID" value="NZ_JABMCB010000119.1"/>
</dbReference>
<gene>
    <name evidence="3" type="ORF">HP552_01400</name>
</gene>
<organism evidence="3 4">
    <name type="scientific">Paenibacillus xylanilyticus</name>
    <dbReference type="NCBI Taxonomy" id="248903"/>
    <lineage>
        <taxon>Bacteria</taxon>
        <taxon>Bacillati</taxon>
        <taxon>Bacillota</taxon>
        <taxon>Bacilli</taxon>
        <taxon>Bacillales</taxon>
        <taxon>Paenibacillaceae</taxon>
        <taxon>Paenibacillus</taxon>
    </lineage>
</organism>
<dbReference type="Pfam" id="PF00395">
    <property type="entry name" value="SLH"/>
    <property type="match status" value="3"/>
</dbReference>
<dbReference type="Proteomes" id="UP000526125">
    <property type="component" value="Unassembled WGS sequence"/>
</dbReference>
<dbReference type="InterPro" id="IPR025142">
    <property type="entry name" value="DUF4073"/>
</dbReference>
<sequence length="1265" mass="136058">MANSKKLGVTAIATIALTLSTAMHSNVSYASEATLKDLEQASPWAQALIQEAHQKLLVNGDREGYFHPLQQVTRQEAAVALANVMGLEQSDTVSSSYSDVPSNSWSVSAIEAVKKVGWMQGSQGTFRPKNVLTREELATILSRATQVESSEDLSALKDNQKISSWAKDAVSSMVSSGIMTGSNGNFHPQMPVIRQELAAILLRVDEMQSNMNLQTIEKIENGSVTIGNTSYRVSDPLKSFFSENNVAALTKAGIRVETVDGQITKILALELVAPGQAAAEGKEEFSGNTVLDAGKAVVEGKVKVAADYITIKNITIKGDFEIGKELNNDFYADNITVQGTTYVKGGDDNTVVFDQSSLQEMNISKEEVRVEAINKTVVQNVNIESKLSGLWGDPSITYERVTIGEGVQNASLYAHVRNLEINTGNEETSISGNGQLESVTINGSGTVALQGTGMIGSVTIKDTTSKISFPPNVTIQHIVLPAGVSPEQVILNFDRVKTQIATINGSSNPSYTAPTGGGSTAPSSGSNTGNTGGGSVTPTNPGTGTTPTTPNPNPGTSIRNPFTVKTYKNRTETTADAMLTSTKTGQVYYMAVKLDDNVRPTVEQIKSGTLPGDFSYAHGEVSVTANELKTFTIEGLEKSKAYGLWIVFKNAGEESPYPLYLNISNYRTNDVTVLPYDTTNLDQISIQFNGVLTPPATTTTDPAAIFKDGRLRNYGYGFIEIDKLEWDLTIPDMAIMTIHFDPVTLGDGTSYRLDWQFVKNALSIKYTSPSGSPTSISFGGHGSYSGPEVVNLITKQLAIETGNTVDPTKGEAVMHILEAYPSPLKQELGLNEFNGLRYQEALALQAGQYMTFNDVQQIIGAVNQAYPAPSNTEASAIRDFNNSQNAAQIEYYLKRVADVLTIDADLYNALHQVARTEIAQTVLNKRNVLPESKFTSIEEIRSAYELAYSQSSSVPISVSFVDTDTTAGHIGGEIVWIPGAENSSVVGFELLWGNGGQPVSSLTTVDKNDGNRYTLPQGTVIPADANQLLLRALLQDGSETATIGITIKDTLPLAPAAPSITNDDARNILIGADSSMEFTVDNGVNWISYDEDNPPVFPGDVYVKVRVKADPVNQVPAGETEFVSFVDNVYMYIGINDAGNTFDTGYISSAMEYSSNDGETWTTYDEENPPQFPGDLTILLREKASDILPAGPAKSFTFTSQVHVLTGNNALLTSLPTLEYSLDGGVVWIALNVDKAVQIQPGDVVQVREAARGSFPAGAPTDYQY</sequence>
<feature type="region of interest" description="Disordered" evidence="1">
    <location>
        <begin position="504"/>
        <end position="563"/>
    </location>
</feature>
<dbReference type="AlphaFoldDB" id="A0A7Y6BS43"/>
<feature type="domain" description="SLH" evidence="2">
    <location>
        <begin position="93"/>
        <end position="155"/>
    </location>
</feature>
<reference evidence="3 4" key="1">
    <citation type="submission" date="2020-05" db="EMBL/GenBank/DDBJ databases">
        <title>Genome Sequencing of Type Strains.</title>
        <authorList>
            <person name="Lemaire J.F."/>
            <person name="Inderbitzin P."/>
            <person name="Gregorio O.A."/>
            <person name="Collins S.B."/>
            <person name="Wespe N."/>
            <person name="Knight-Connoni V."/>
        </authorList>
    </citation>
    <scope>NUCLEOTIDE SEQUENCE [LARGE SCALE GENOMIC DNA]</scope>
    <source>
        <strain evidence="3 4">LMG 21957</strain>
    </source>
</reference>
<name>A0A7Y6BS43_9BACL</name>
<dbReference type="Gene3D" id="2.60.40.10">
    <property type="entry name" value="Immunoglobulins"/>
    <property type="match status" value="1"/>
</dbReference>
<feature type="domain" description="SLH" evidence="2">
    <location>
        <begin position="156"/>
        <end position="215"/>
    </location>
</feature>
<feature type="compositionally biased region" description="Low complexity" evidence="1">
    <location>
        <begin position="520"/>
        <end position="529"/>
    </location>
</feature>
<proteinExistence type="predicted"/>
<accession>A0A7Y6BS43</accession>
<dbReference type="PROSITE" id="PS51272">
    <property type="entry name" value="SLH"/>
    <property type="match status" value="3"/>
</dbReference>
<evidence type="ECO:0000256" key="1">
    <source>
        <dbReference type="SAM" id="MobiDB-lite"/>
    </source>
</evidence>
<feature type="domain" description="SLH" evidence="2">
    <location>
        <begin position="32"/>
        <end position="92"/>
    </location>
</feature>
<protein>
    <submittedName>
        <fullName evidence="3">DUF4073 domain-containing protein</fullName>
    </submittedName>
</protein>
<dbReference type="PANTHER" id="PTHR43308:SF5">
    <property type="entry name" value="S-LAYER PROTEIN _ PEPTIDOGLYCAN ENDO-BETA-N-ACETYLGLUCOSAMINIDASE"/>
    <property type="match status" value="1"/>
</dbReference>
<keyword evidence="4" id="KW-1185">Reference proteome</keyword>
<dbReference type="Pfam" id="PF13285">
    <property type="entry name" value="DUF4073"/>
    <property type="match status" value="1"/>
</dbReference>
<evidence type="ECO:0000313" key="3">
    <source>
        <dbReference type="EMBL" id="NUU73937.1"/>
    </source>
</evidence>
<dbReference type="EMBL" id="JABMCB010000119">
    <property type="protein sequence ID" value="NUU73937.1"/>
    <property type="molecule type" value="Genomic_DNA"/>
</dbReference>
<dbReference type="InterPro" id="IPR036278">
    <property type="entry name" value="Sialidase_sf"/>
</dbReference>
<comment type="caution">
    <text evidence="3">The sequence shown here is derived from an EMBL/GenBank/DDBJ whole genome shotgun (WGS) entry which is preliminary data.</text>
</comment>